<dbReference type="RefSeq" id="WP_058471486.1">
    <property type="nucleotide sequence ID" value="NZ_CAAAIC010000001.1"/>
</dbReference>
<dbReference type="PATRIC" id="fig|456.5.peg.2214"/>
<gene>
    <name evidence="2" type="ORF">Ljor_2067</name>
</gene>
<accession>A0A0W0VCB3</accession>
<protein>
    <submittedName>
        <fullName evidence="2">Uncharacterized protein</fullName>
    </submittedName>
</protein>
<sequence>MNNSSKTSTKKQNKEIKKENLKDISGGNNRGSSRRFDPLEGEPIGPSLPSHPGGDPYEPPRRR</sequence>
<dbReference type="AlphaFoldDB" id="A0A0W0VCB3"/>
<organism evidence="2 3">
    <name type="scientific">Legionella jordanis</name>
    <dbReference type="NCBI Taxonomy" id="456"/>
    <lineage>
        <taxon>Bacteria</taxon>
        <taxon>Pseudomonadati</taxon>
        <taxon>Pseudomonadota</taxon>
        <taxon>Gammaproteobacteria</taxon>
        <taxon>Legionellales</taxon>
        <taxon>Legionellaceae</taxon>
        <taxon>Legionella</taxon>
    </lineage>
</organism>
<dbReference type="EMBL" id="LNYJ01000011">
    <property type="protein sequence ID" value="KTD17761.1"/>
    <property type="molecule type" value="Genomic_DNA"/>
</dbReference>
<dbReference type="Proteomes" id="UP000055035">
    <property type="component" value="Unassembled WGS sequence"/>
</dbReference>
<keyword evidence="3" id="KW-1185">Reference proteome</keyword>
<feature type="region of interest" description="Disordered" evidence="1">
    <location>
        <begin position="1"/>
        <end position="63"/>
    </location>
</feature>
<feature type="compositionally biased region" description="Basic and acidic residues" evidence="1">
    <location>
        <begin position="12"/>
        <end position="22"/>
    </location>
</feature>
<reference evidence="2 3" key="1">
    <citation type="submission" date="2015-11" db="EMBL/GenBank/DDBJ databases">
        <title>Genomic analysis of 38 Legionella species identifies large and diverse effector repertoires.</title>
        <authorList>
            <person name="Burstein D."/>
            <person name="Amaro F."/>
            <person name="Zusman T."/>
            <person name="Lifshitz Z."/>
            <person name="Cohen O."/>
            <person name="Gilbert J.A."/>
            <person name="Pupko T."/>
            <person name="Shuman H.A."/>
            <person name="Segal G."/>
        </authorList>
    </citation>
    <scope>NUCLEOTIDE SEQUENCE [LARGE SCALE GENOMIC DNA]</scope>
    <source>
        <strain evidence="2 3">BL-540</strain>
    </source>
</reference>
<evidence type="ECO:0000256" key="1">
    <source>
        <dbReference type="SAM" id="MobiDB-lite"/>
    </source>
</evidence>
<evidence type="ECO:0000313" key="2">
    <source>
        <dbReference type="EMBL" id="KTD17761.1"/>
    </source>
</evidence>
<comment type="caution">
    <text evidence="2">The sequence shown here is derived from an EMBL/GenBank/DDBJ whole genome shotgun (WGS) entry which is preliminary data.</text>
</comment>
<evidence type="ECO:0000313" key="3">
    <source>
        <dbReference type="Proteomes" id="UP000055035"/>
    </source>
</evidence>
<name>A0A0W0VCB3_9GAMM</name>
<proteinExistence type="predicted"/>